<keyword evidence="3" id="KW-1185">Reference proteome</keyword>
<proteinExistence type="predicted"/>
<dbReference type="RefSeq" id="WP_345690522.1">
    <property type="nucleotide sequence ID" value="NZ_BAABIT010000001.1"/>
</dbReference>
<reference evidence="3" key="1">
    <citation type="journal article" date="2019" name="Int. J. Syst. Evol. Microbiol.">
        <title>The Global Catalogue of Microorganisms (GCM) 10K type strain sequencing project: providing services to taxonomists for standard genome sequencing and annotation.</title>
        <authorList>
            <consortium name="The Broad Institute Genomics Platform"/>
            <consortium name="The Broad Institute Genome Sequencing Center for Infectious Disease"/>
            <person name="Wu L."/>
            <person name="Ma J."/>
        </authorList>
    </citation>
    <scope>NUCLEOTIDE SEQUENCE [LARGE SCALE GENOMIC DNA]</scope>
    <source>
        <strain evidence="3">CGMCC 4.1648</strain>
    </source>
</reference>
<accession>A0ABV9XBH0</accession>
<evidence type="ECO:0000313" key="3">
    <source>
        <dbReference type="Proteomes" id="UP001595829"/>
    </source>
</evidence>
<dbReference type="Proteomes" id="UP001595829">
    <property type="component" value="Unassembled WGS sequence"/>
</dbReference>
<gene>
    <name evidence="2" type="ORF">ACFPM3_11750</name>
</gene>
<dbReference type="EMBL" id="JBHSJD010000007">
    <property type="protein sequence ID" value="MFC5022804.1"/>
    <property type="molecule type" value="Genomic_DNA"/>
</dbReference>
<sequence>MSTQSATPNTGGGAKATTSSQPISLAREIQGRVRTCRPARTDREPEDPAAQDWNIVRGED</sequence>
<protein>
    <submittedName>
        <fullName evidence="2">Uncharacterized protein</fullName>
    </submittedName>
</protein>
<comment type="caution">
    <text evidence="2">The sequence shown here is derived from an EMBL/GenBank/DDBJ whole genome shotgun (WGS) entry which is preliminary data.</text>
</comment>
<feature type="region of interest" description="Disordered" evidence="1">
    <location>
        <begin position="1"/>
        <end position="60"/>
    </location>
</feature>
<name>A0ABV9XBH0_9ACTN</name>
<evidence type="ECO:0000313" key="2">
    <source>
        <dbReference type="EMBL" id="MFC5022804.1"/>
    </source>
</evidence>
<organism evidence="2 3">
    <name type="scientific">Streptomyces coeruleoprunus</name>
    <dbReference type="NCBI Taxonomy" id="285563"/>
    <lineage>
        <taxon>Bacteria</taxon>
        <taxon>Bacillati</taxon>
        <taxon>Actinomycetota</taxon>
        <taxon>Actinomycetes</taxon>
        <taxon>Kitasatosporales</taxon>
        <taxon>Streptomycetaceae</taxon>
        <taxon>Streptomyces</taxon>
    </lineage>
</organism>
<evidence type="ECO:0000256" key="1">
    <source>
        <dbReference type="SAM" id="MobiDB-lite"/>
    </source>
</evidence>